<dbReference type="Proteomes" id="UP001331561">
    <property type="component" value="Unassembled WGS sequence"/>
</dbReference>
<dbReference type="GO" id="GO:0016746">
    <property type="term" value="F:acyltransferase activity"/>
    <property type="evidence" value="ECO:0007669"/>
    <property type="project" value="UniProtKB-KW"/>
</dbReference>
<dbReference type="PANTHER" id="PTHR43415">
    <property type="entry name" value="SPERMIDINE N(1)-ACETYLTRANSFERASE"/>
    <property type="match status" value="1"/>
</dbReference>
<dbReference type="SUPFAM" id="SSF55729">
    <property type="entry name" value="Acyl-CoA N-acyltransferases (Nat)"/>
    <property type="match status" value="1"/>
</dbReference>
<feature type="domain" description="N-acetyltransferase" evidence="1">
    <location>
        <begin position="5"/>
        <end position="164"/>
    </location>
</feature>
<organism evidence="2 3">
    <name type="scientific">Uliginosibacterium silvisoli</name>
    <dbReference type="NCBI Taxonomy" id="3114758"/>
    <lineage>
        <taxon>Bacteria</taxon>
        <taxon>Pseudomonadati</taxon>
        <taxon>Pseudomonadota</taxon>
        <taxon>Betaproteobacteria</taxon>
        <taxon>Rhodocyclales</taxon>
        <taxon>Zoogloeaceae</taxon>
        <taxon>Uliginosibacterium</taxon>
    </lineage>
</organism>
<evidence type="ECO:0000313" key="3">
    <source>
        <dbReference type="Proteomes" id="UP001331561"/>
    </source>
</evidence>
<keyword evidence="2" id="KW-0012">Acyltransferase</keyword>
<sequence>MSDAVLIRAASLDDAKLYESFMTDIFAENLDTLCPRAQSPTLEQVRSWMATHTGESSIIFVAESRGDLVGTINLTRFGRPHVNHAIGLGLNVRHGQRNKGIGKALLQAALSWFDTVSVLERIELEVISNNAPAIHLYEAFGFEREGVKRKAVKKGALYFDLHIMSIQKASRHPLP</sequence>
<evidence type="ECO:0000313" key="2">
    <source>
        <dbReference type="EMBL" id="MEC5384484.1"/>
    </source>
</evidence>
<dbReference type="Gene3D" id="3.40.630.30">
    <property type="match status" value="1"/>
</dbReference>
<dbReference type="InterPro" id="IPR000182">
    <property type="entry name" value="GNAT_dom"/>
</dbReference>
<gene>
    <name evidence="2" type="ORF">VVD49_02050</name>
</gene>
<proteinExistence type="predicted"/>
<keyword evidence="2" id="KW-0808">Transferase</keyword>
<name>A0ABU6JYJ7_9RHOO</name>
<keyword evidence="3" id="KW-1185">Reference proteome</keyword>
<accession>A0ABU6JYJ7</accession>
<protein>
    <submittedName>
        <fullName evidence="2">GNAT family N-acetyltransferase</fullName>
        <ecNumber evidence="2">2.3.1.-</ecNumber>
    </submittedName>
</protein>
<dbReference type="EC" id="2.3.1.-" evidence="2"/>
<comment type="caution">
    <text evidence="2">The sequence shown here is derived from an EMBL/GenBank/DDBJ whole genome shotgun (WGS) entry which is preliminary data.</text>
</comment>
<dbReference type="PROSITE" id="PS51186">
    <property type="entry name" value="GNAT"/>
    <property type="match status" value="1"/>
</dbReference>
<dbReference type="InterPro" id="IPR016181">
    <property type="entry name" value="Acyl_CoA_acyltransferase"/>
</dbReference>
<dbReference type="PANTHER" id="PTHR43415:SF5">
    <property type="entry name" value="ACETYLTRANSFERASE"/>
    <property type="match status" value="1"/>
</dbReference>
<dbReference type="RefSeq" id="WP_327597461.1">
    <property type="nucleotide sequence ID" value="NZ_JAYXHS010000001.1"/>
</dbReference>
<dbReference type="Pfam" id="PF00583">
    <property type="entry name" value="Acetyltransf_1"/>
    <property type="match status" value="1"/>
</dbReference>
<dbReference type="EMBL" id="JAYXHS010000001">
    <property type="protein sequence ID" value="MEC5384484.1"/>
    <property type="molecule type" value="Genomic_DNA"/>
</dbReference>
<evidence type="ECO:0000259" key="1">
    <source>
        <dbReference type="PROSITE" id="PS51186"/>
    </source>
</evidence>
<reference evidence="2 3" key="1">
    <citation type="submission" date="2024-01" db="EMBL/GenBank/DDBJ databases">
        <title>Uliginosibacterium soil sp. nov.</title>
        <authorList>
            <person name="Lv Y."/>
        </authorList>
    </citation>
    <scope>NUCLEOTIDE SEQUENCE [LARGE SCALE GENOMIC DNA]</scope>
    <source>
        <strain evidence="2 3">H3</strain>
    </source>
</reference>
<dbReference type="CDD" id="cd04301">
    <property type="entry name" value="NAT_SF"/>
    <property type="match status" value="1"/>
</dbReference>